<dbReference type="Proteomes" id="UP000650833">
    <property type="component" value="Unassembled WGS sequence"/>
</dbReference>
<accession>A0A8H7R658</accession>
<name>A0A8H7R658_9FUNG</name>
<evidence type="ECO:0000313" key="2">
    <source>
        <dbReference type="Proteomes" id="UP000650833"/>
    </source>
</evidence>
<sequence length="185" mass="21348">MVDFNGATEIKYKVEHYSFISADNPMLHFDFDLNHHSCWDTNKVTTVFERAKKHDKVLIREQANNGLPHTSILITCEKHFILHRCPLLRSTDMADCLLIDYYSSNSCKTKINSVKRFTMQQCQVDEQSLTKISLNMRLLKHVSLIRCIFTGSVPHIVMINMPSTSFEALIYTDISSFGPLLKVYL</sequence>
<keyword evidence="2" id="KW-1185">Reference proteome</keyword>
<dbReference type="AlphaFoldDB" id="A0A8H7R658"/>
<gene>
    <name evidence="1" type="ORF">INT46_009734</name>
</gene>
<comment type="caution">
    <text evidence="1">The sequence shown here is derived from an EMBL/GenBank/DDBJ whole genome shotgun (WGS) entry which is preliminary data.</text>
</comment>
<protein>
    <submittedName>
        <fullName evidence="1">Uncharacterized protein</fullName>
    </submittedName>
</protein>
<dbReference type="OrthoDB" id="2269401at2759"/>
<proteinExistence type="predicted"/>
<organism evidence="1 2">
    <name type="scientific">Mucor plumbeus</name>
    <dbReference type="NCBI Taxonomy" id="97098"/>
    <lineage>
        <taxon>Eukaryota</taxon>
        <taxon>Fungi</taxon>
        <taxon>Fungi incertae sedis</taxon>
        <taxon>Mucoromycota</taxon>
        <taxon>Mucoromycotina</taxon>
        <taxon>Mucoromycetes</taxon>
        <taxon>Mucorales</taxon>
        <taxon>Mucorineae</taxon>
        <taxon>Mucoraceae</taxon>
        <taxon>Mucor</taxon>
    </lineage>
</organism>
<reference evidence="1" key="1">
    <citation type="submission" date="2020-12" db="EMBL/GenBank/DDBJ databases">
        <title>Metabolic potential, ecology and presence of endohyphal bacteria is reflected in genomic diversity of Mucoromycotina.</title>
        <authorList>
            <person name="Muszewska A."/>
            <person name="Okrasinska A."/>
            <person name="Steczkiewicz K."/>
            <person name="Drgas O."/>
            <person name="Orlowska M."/>
            <person name="Perlinska-Lenart U."/>
            <person name="Aleksandrzak-Piekarczyk T."/>
            <person name="Szatraj K."/>
            <person name="Zielenkiewicz U."/>
            <person name="Pilsyk S."/>
            <person name="Malc E."/>
            <person name="Mieczkowski P."/>
            <person name="Kruszewska J.S."/>
            <person name="Biernat P."/>
            <person name="Pawlowska J."/>
        </authorList>
    </citation>
    <scope>NUCLEOTIDE SEQUENCE</scope>
    <source>
        <strain evidence="1">CBS 226.32</strain>
    </source>
</reference>
<dbReference type="EMBL" id="JAEPRC010000193">
    <property type="protein sequence ID" value="KAG2204625.1"/>
    <property type="molecule type" value="Genomic_DNA"/>
</dbReference>
<evidence type="ECO:0000313" key="1">
    <source>
        <dbReference type="EMBL" id="KAG2204625.1"/>
    </source>
</evidence>